<evidence type="ECO:0000256" key="7">
    <source>
        <dbReference type="ARBA" id="ARBA00025795"/>
    </source>
</evidence>
<keyword evidence="11" id="KW-1185">Reference proteome</keyword>
<evidence type="ECO:0000256" key="5">
    <source>
        <dbReference type="ARBA" id="ARBA00023002"/>
    </source>
</evidence>
<evidence type="ECO:0000259" key="9">
    <source>
        <dbReference type="PROSITE" id="PS51405"/>
    </source>
</evidence>
<keyword evidence="2" id="KW-0575">Peroxidase</keyword>
<sequence>MARFVELYFFLLAMLGVATAFPSYGSLAGLTERELAEIIPTLTARTLPSPPGPLSDTRTKLVNVPAHPWIAPGENDIRGPCPGLNTLANHGYLPRDGIASPSQIVEAVQEVFNMGNDLAVFVTYAAHLVVDGNLITDLLSIGGKTPSTGPDPPSPAIVGGLNTHAVFEGDVSTTRADAFFGDNHSFNETLFQELVSFSNKFGGGFYNIATAREFRFQRIQDSIATNPQFSFISPRYYTAYAESVFPIVFFIDGRNSTLNLDLDVARGFFQDGRLPDGFFRANISTTLNRVGGGIDAIFSAHPIEPGANNGSVNSYTLDPDSADFSDFCKLYSDFVTKTVKGLYPNAQGQLLTALNQNLDFFFGAIADQGCTQVPPFA</sequence>
<dbReference type="Proteomes" id="UP000567179">
    <property type="component" value="Unassembled WGS sequence"/>
</dbReference>
<dbReference type="AlphaFoldDB" id="A0A8H5BQR9"/>
<reference evidence="10 11" key="1">
    <citation type="journal article" date="2020" name="ISME J.">
        <title>Uncovering the hidden diversity of litter-decomposition mechanisms in mushroom-forming fungi.</title>
        <authorList>
            <person name="Floudas D."/>
            <person name="Bentzer J."/>
            <person name="Ahren D."/>
            <person name="Johansson T."/>
            <person name="Persson P."/>
            <person name="Tunlid A."/>
        </authorList>
    </citation>
    <scope>NUCLEOTIDE SEQUENCE [LARGE SCALE GENOMIC DNA]</scope>
    <source>
        <strain evidence="10 11">CBS 101986</strain>
    </source>
</reference>
<dbReference type="InterPro" id="IPR036851">
    <property type="entry name" value="Chloroperoxidase-like_sf"/>
</dbReference>
<keyword evidence="6" id="KW-0408">Iron</keyword>
<proteinExistence type="inferred from homology"/>
<dbReference type="GO" id="GO:0004601">
    <property type="term" value="F:peroxidase activity"/>
    <property type="evidence" value="ECO:0007669"/>
    <property type="project" value="UniProtKB-KW"/>
</dbReference>
<dbReference type="PROSITE" id="PS51405">
    <property type="entry name" value="HEME_HALOPEROXIDASE"/>
    <property type="match status" value="1"/>
</dbReference>
<dbReference type="EMBL" id="JAACJJ010000014">
    <property type="protein sequence ID" value="KAF5327645.1"/>
    <property type="molecule type" value="Genomic_DNA"/>
</dbReference>
<feature type="domain" description="Heme haloperoxidase family profile" evidence="9">
    <location>
        <begin position="65"/>
        <end position="292"/>
    </location>
</feature>
<dbReference type="SUPFAM" id="SSF47571">
    <property type="entry name" value="Cloroperoxidase"/>
    <property type="match status" value="1"/>
</dbReference>
<evidence type="ECO:0000313" key="10">
    <source>
        <dbReference type="EMBL" id="KAF5327645.1"/>
    </source>
</evidence>
<comment type="cofactor">
    <cofactor evidence="1">
        <name>heme b</name>
        <dbReference type="ChEBI" id="CHEBI:60344"/>
    </cofactor>
</comment>
<dbReference type="OrthoDB" id="2542103at2759"/>
<dbReference type="Pfam" id="PF01328">
    <property type="entry name" value="Peroxidase_2"/>
    <property type="match status" value="1"/>
</dbReference>
<name>A0A8H5BQR9_9AGAR</name>
<dbReference type="InterPro" id="IPR000028">
    <property type="entry name" value="Chloroperoxidase"/>
</dbReference>
<evidence type="ECO:0000256" key="2">
    <source>
        <dbReference type="ARBA" id="ARBA00022559"/>
    </source>
</evidence>
<gene>
    <name evidence="10" type="ORF">D9619_004131</name>
</gene>
<evidence type="ECO:0000256" key="3">
    <source>
        <dbReference type="ARBA" id="ARBA00022617"/>
    </source>
</evidence>
<organism evidence="10 11">
    <name type="scientific">Psilocybe cf. subviscida</name>
    <dbReference type="NCBI Taxonomy" id="2480587"/>
    <lineage>
        <taxon>Eukaryota</taxon>
        <taxon>Fungi</taxon>
        <taxon>Dikarya</taxon>
        <taxon>Basidiomycota</taxon>
        <taxon>Agaricomycotina</taxon>
        <taxon>Agaricomycetes</taxon>
        <taxon>Agaricomycetidae</taxon>
        <taxon>Agaricales</taxon>
        <taxon>Agaricineae</taxon>
        <taxon>Strophariaceae</taxon>
        <taxon>Psilocybe</taxon>
    </lineage>
</organism>
<evidence type="ECO:0000256" key="4">
    <source>
        <dbReference type="ARBA" id="ARBA00022723"/>
    </source>
</evidence>
<dbReference type="Gene3D" id="1.10.489.10">
    <property type="entry name" value="Chloroperoxidase-like"/>
    <property type="match status" value="1"/>
</dbReference>
<keyword evidence="5" id="KW-0560">Oxidoreductase</keyword>
<evidence type="ECO:0000256" key="8">
    <source>
        <dbReference type="SAM" id="SignalP"/>
    </source>
</evidence>
<feature type="signal peptide" evidence="8">
    <location>
        <begin position="1"/>
        <end position="20"/>
    </location>
</feature>
<keyword evidence="8" id="KW-0732">Signal</keyword>
<dbReference type="GO" id="GO:0046872">
    <property type="term" value="F:metal ion binding"/>
    <property type="evidence" value="ECO:0007669"/>
    <property type="project" value="UniProtKB-KW"/>
</dbReference>
<dbReference type="PANTHER" id="PTHR33577">
    <property type="entry name" value="STERIGMATOCYSTIN BIOSYNTHESIS PEROXIDASE STCC-RELATED"/>
    <property type="match status" value="1"/>
</dbReference>
<keyword evidence="3" id="KW-0349">Heme</keyword>
<comment type="caution">
    <text evidence="10">The sequence shown here is derived from an EMBL/GenBank/DDBJ whole genome shotgun (WGS) entry which is preliminary data.</text>
</comment>
<evidence type="ECO:0000256" key="6">
    <source>
        <dbReference type="ARBA" id="ARBA00023004"/>
    </source>
</evidence>
<keyword evidence="4" id="KW-0479">Metal-binding</keyword>
<feature type="chain" id="PRO_5034302993" description="Heme haloperoxidase family profile domain-containing protein" evidence="8">
    <location>
        <begin position="21"/>
        <end position="377"/>
    </location>
</feature>
<evidence type="ECO:0000256" key="1">
    <source>
        <dbReference type="ARBA" id="ARBA00001970"/>
    </source>
</evidence>
<evidence type="ECO:0000313" key="11">
    <source>
        <dbReference type="Proteomes" id="UP000567179"/>
    </source>
</evidence>
<dbReference type="PANTHER" id="PTHR33577:SF16">
    <property type="entry name" value="HEME HALOPEROXIDASE FAMILY PROFILE DOMAIN-CONTAINING PROTEIN"/>
    <property type="match status" value="1"/>
</dbReference>
<accession>A0A8H5BQR9</accession>
<protein>
    <recommendedName>
        <fullName evidence="9">Heme haloperoxidase family profile domain-containing protein</fullName>
    </recommendedName>
</protein>
<comment type="similarity">
    <text evidence="7">Belongs to the chloroperoxidase family.</text>
</comment>